<accession>A0A6J6XUZ6</accession>
<evidence type="ECO:0000313" key="1">
    <source>
        <dbReference type="EMBL" id="CAB4799633.1"/>
    </source>
</evidence>
<organism evidence="1">
    <name type="scientific">freshwater metagenome</name>
    <dbReference type="NCBI Taxonomy" id="449393"/>
    <lineage>
        <taxon>unclassified sequences</taxon>
        <taxon>metagenomes</taxon>
        <taxon>ecological metagenomes</taxon>
    </lineage>
</organism>
<dbReference type="AlphaFoldDB" id="A0A6J6XUZ6"/>
<proteinExistence type="predicted"/>
<dbReference type="EMBL" id="CAFAAK010000092">
    <property type="protein sequence ID" value="CAB4799633.1"/>
    <property type="molecule type" value="Genomic_DNA"/>
</dbReference>
<protein>
    <submittedName>
        <fullName evidence="1">Unannotated protein</fullName>
    </submittedName>
</protein>
<sequence>MNGNDHIGAGDVENLVAALMSFKVLEPEVISLKAGSHRAIGDNNSGSNASNEP</sequence>
<gene>
    <name evidence="1" type="ORF">UFOPK3024_00526</name>
</gene>
<reference evidence="1" key="1">
    <citation type="submission" date="2020-05" db="EMBL/GenBank/DDBJ databases">
        <authorList>
            <person name="Chiriac C."/>
            <person name="Salcher M."/>
            <person name="Ghai R."/>
            <person name="Kavagutti S V."/>
        </authorList>
    </citation>
    <scope>NUCLEOTIDE SEQUENCE</scope>
</reference>
<name>A0A6J6XUZ6_9ZZZZ</name>